<evidence type="ECO:0000256" key="2">
    <source>
        <dbReference type="ARBA" id="ARBA00005466"/>
    </source>
</evidence>
<keyword evidence="9" id="KW-1185">Reference proteome</keyword>
<proteinExistence type="inferred from homology"/>
<dbReference type="InterPro" id="IPR006093">
    <property type="entry name" value="Oxy_OxRdtase_FAD_BS"/>
</dbReference>
<dbReference type="GO" id="GO:0016491">
    <property type="term" value="F:oxidoreductase activity"/>
    <property type="evidence" value="ECO:0007669"/>
    <property type="project" value="UniProtKB-KW"/>
</dbReference>
<sequence>MGVDPFNALHVASLLFAALLLSPVAGAGACRKPAAASVSKSQWSSLNSTVNGRLVSVVPSAFWCQQRGGCTDAEWSSARFRLSNIPGAMDSYNYEQAYDGVGVVCLRNNTANCAKSNVPLYSVEAQTVADVQAAVKFAAAHGIRLVVKSSGHDFLGRSTAADSLMIRMKNFRNATFVNNFECGSIDVGSAVTVGPGLGSGDLYQLAKAAGKVLVVGSASTVAVAGGYVQGGGHSILSRKFGLAADNAIQFQVVDASGHLLTVNRQSNSDLFWAIRGGGAGSWGVIVSATFRTYETFNSTIFVQTYGTTSHQVAADLMQLHASHIFDYEASRSSQYFFLQKANLTAIPILTLYTIAINQTTPQTTALLAPFQRKALAISGVTLTSNVQVTSDTNDLVFFADDISGIDLITGSRLIPKETYQHRVSKIGPAYKTLLDLGTLNILGHLVAGGQVAANPNISSAVHPGWRTALVHLLMENPWTDGATIDEQNHIATLWTDKQLAAIQEMTGDDGPGAAYSNEAAQVEKHPEETFFGHNYPKLKSIKEKYDPKGLFIVRNGVGSDEWNAQGTCRFPRTSAVLSSHDFMLL</sequence>
<name>A0AAV9ZVP4_9AGAR</name>
<evidence type="ECO:0000256" key="5">
    <source>
        <dbReference type="ARBA" id="ARBA00023002"/>
    </source>
</evidence>
<dbReference type="InterPro" id="IPR036318">
    <property type="entry name" value="FAD-bd_PCMH-like_sf"/>
</dbReference>
<dbReference type="Pfam" id="PF08031">
    <property type="entry name" value="BBE"/>
    <property type="match status" value="1"/>
</dbReference>
<dbReference type="GO" id="GO:0071949">
    <property type="term" value="F:FAD binding"/>
    <property type="evidence" value="ECO:0007669"/>
    <property type="project" value="InterPro"/>
</dbReference>
<keyword evidence="6" id="KW-0732">Signal</keyword>
<evidence type="ECO:0000313" key="8">
    <source>
        <dbReference type="EMBL" id="KAK6992862.1"/>
    </source>
</evidence>
<evidence type="ECO:0000256" key="4">
    <source>
        <dbReference type="ARBA" id="ARBA00022827"/>
    </source>
</evidence>
<dbReference type="AlphaFoldDB" id="A0AAV9ZVP4"/>
<dbReference type="Pfam" id="PF01565">
    <property type="entry name" value="FAD_binding_4"/>
    <property type="match status" value="1"/>
</dbReference>
<evidence type="ECO:0000259" key="7">
    <source>
        <dbReference type="PROSITE" id="PS51387"/>
    </source>
</evidence>
<organism evidence="8 9">
    <name type="scientific">Favolaschia claudopus</name>
    <dbReference type="NCBI Taxonomy" id="2862362"/>
    <lineage>
        <taxon>Eukaryota</taxon>
        <taxon>Fungi</taxon>
        <taxon>Dikarya</taxon>
        <taxon>Basidiomycota</taxon>
        <taxon>Agaricomycotina</taxon>
        <taxon>Agaricomycetes</taxon>
        <taxon>Agaricomycetidae</taxon>
        <taxon>Agaricales</taxon>
        <taxon>Marasmiineae</taxon>
        <taxon>Mycenaceae</taxon>
        <taxon>Favolaschia</taxon>
    </lineage>
</organism>
<dbReference type="InterPro" id="IPR006094">
    <property type="entry name" value="Oxid_FAD_bind_N"/>
</dbReference>
<feature type="domain" description="FAD-binding PCMH-type" evidence="7">
    <location>
        <begin position="115"/>
        <end position="295"/>
    </location>
</feature>
<evidence type="ECO:0000256" key="6">
    <source>
        <dbReference type="SAM" id="SignalP"/>
    </source>
</evidence>
<dbReference type="EMBL" id="JAWWNJ010000106">
    <property type="protein sequence ID" value="KAK6992862.1"/>
    <property type="molecule type" value="Genomic_DNA"/>
</dbReference>
<keyword evidence="5" id="KW-0560">Oxidoreductase</keyword>
<dbReference type="Proteomes" id="UP001362999">
    <property type="component" value="Unassembled WGS sequence"/>
</dbReference>
<protein>
    <submittedName>
        <fullName evidence="8">FAD-binding domain-containing protein</fullName>
    </submittedName>
</protein>
<dbReference type="SUPFAM" id="SSF56176">
    <property type="entry name" value="FAD-binding/transporter-associated domain-like"/>
    <property type="match status" value="1"/>
</dbReference>
<comment type="similarity">
    <text evidence="2">Belongs to the oxygen-dependent FAD-linked oxidoreductase family.</text>
</comment>
<comment type="cofactor">
    <cofactor evidence="1">
        <name>FAD</name>
        <dbReference type="ChEBI" id="CHEBI:57692"/>
    </cofactor>
</comment>
<feature type="signal peptide" evidence="6">
    <location>
        <begin position="1"/>
        <end position="29"/>
    </location>
</feature>
<keyword evidence="4" id="KW-0274">FAD</keyword>
<dbReference type="InterPro" id="IPR016166">
    <property type="entry name" value="FAD-bd_PCMH"/>
</dbReference>
<dbReference type="Gene3D" id="3.30.465.10">
    <property type="match status" value="2"/>
</dbReference>
<dbReference type="PANTHER" id="PTHR42973">
    <property type="entry name" value="BINDING OXIDOREDUCTASE, PUTATIVE (AFU_ORTHOLOGUE AFUA_1G17690)-RELATED"/>
    <property type="match status" value="1"/>
</dbReference>
<comment type="caution">
    <text evidence="8">The sequence shown here is derived from an EMBL/GenBank/DDBJ whole genome shotgun (WGS) entry which is preliminary data.</text>
</comment>
<evidence type="ECO:0000256" key="1">
    <source>
        <dbReference type="ARBA" id="ARBA00001974"/>
    </source>
</evidence>
<dbReference type="PROSITE" id="PS51387">
    <property type="entry name" value="FAD_PCMH"/>
    <property type="match status" value="1"/>
</dbReference>
<gene>
    <name evidence="8" type="ORF">R3P38DRAFT_3080572</name>
</gene>
<feature type="chain" id="PRO_5043788091" evidence="6">
    <location>
        <begin position="30"/>
        <end position="585"/>
    </location>
</feature>
<dbReference type="PANTHER" id="PTHR42973:SF39">
    <property type="entry name" value="FAD-BINDING PCMH-TYPE DOMAIN-CONTAINING PROTEIN"/>
    <property type="match status" value="1"/>
</dbReference>
<keyword evidence="3" id="KW-0285">Flavoprotein</keyword>
<evidence type="ECO:0000256" key="3">
    <source>
        <dbReference type="ARBA" id="ARBA00022630"/>
    </source>
</evidence>
<accession>A0AAV9ZVP4</accession>
<reference evidence="8 9" key="1">
    <citation type="journal article" date="2024" name="J Genomics">
        <title>Draft genome sequencing and assembly of Favolaschia claudopus CIRM-BRFM 2984 isolated from oak limbs.</title>
        <authorList>
            <person name="Navarro D."/>
            <person name="Drula E."/>
            <person name="Chaduli D."/>
            <person name="Cazenave R."/>
            <person name="Ahrendt S."/>
            <person name="Wang J."/>
            <person name="Lipzen A."/>
            <person name="Daum C."/>
            <person name="Barry K."/>
            <person name="Grigoriev I.V."/>
            <person name="Favel A."/>
            <person name="Rosso M.N."/>
            <person name="Martin F."/>
        </authorList>
    </citation>
    <scope>NUCLEOTIDE SEQUENCE [LARGE SCALE GENOMIC DNA]</scope>
    <source>
        <strain evidence="8 9">CIRM-BRFM 2984</strain>
    </source>
</reference>
<dbReference type="InterPro" id="IPR016169">
    <property type="entry name" value="FAD-bd_PCMH_sub2"/>
</dbReference>
<dbReference type="InterPro" id="IPR050416">
    <property type="entry name" value="FAD-linked_Oxidoreductase"/>
</dbReference>
<dbReference type="InterPro" id="IPR012951">
    <property type="entry name" value="BBE"/>
</dbReference>
<dbReference type="PROSITE" id="PS00862">
    <property type="entry name" value="OX2_COVAL_FAD"/>
    <property type="match status" value="1"/>
</dbReference>
<evidence type="ECO:0000313" key="9">
    <source>
        <dbReference type="Proteomes" id="UP001362999"/>
    </source>
</evidence>